<comment type="cofactor">
    <cofactor evidence="10">
        <name>K(+)</name>
        <dbReference type="ChEBI" id="CHEBI:29103"/>
    </cofactor>
    <text evidence="10">Binds 1 potassium ion per subunit.</text>
</comment>
<protein>
    <recommendedName>
        <fullName evidence="10">tRNA modification GTPase MnmE</fullName>
        <ecNumber evidence="10">3.6.-.-</ecNumber>
    </recommendedName>
</protein>
<evidence type="ECO:0000256" key="5">
    <source>
        <dbReference type="ARBA" id="ARBA00022741"/>
    </source>
</evidence>
<evidence type="ECO:0000256" key="10">
    <source>
        <dbReference type="HAMAP-Rule" id="MF_00379"/>
    </source>
</evidence>
<comment type="subunit">
    <text evidence="10">Homodimer. Heterotetramer of two MnmE and two MnmG subunits.</text>
</comment>
<organism evidence="13 14">
    <name type="scientific">Aquicella lusitana</name>
    <dbReference type="NCBI Taxonomy" id="254246"/>
    <lineage>
        <taxon>Bacteria</taxon>
        <taxon>Pseudomonadati</taxon>
        <taxon>Pseudomonadota</taxon>
        <taxon>Gammaproteobacteria</taxon>
        <taxon>Legionellales</taxon>
        <taxon>Coxiellaceae</taxon>
        <taxon>Aquicella</taxon>
    </lineage>
</organism>
<evidence type="ECO:0000259" key="12">
    <source>
        <dbReference type="PROSITE" id="PS51709"/>
    </source>
</evidence>
<dbReference type="InterPro" id="IPR027266">
    <property type="entry name" value="TrmE/GcvT-like"/>
</dbReference>
<feature type="binding site" evidence="10">
    <location>
        <position position="234"/>
    </location>
    <ligand>
        <name>Mg(2+)</name>
        <dbReference type="ChEBI" id="CHEBI:18420"/>
    </ligand>
</feature>
<dbReference type="OrthoDB" id="9805918at2"/>
<dbReference type="PANTHER" id="PTHR42714">
    <property type="entry name" value="TRNA MODIFICATION GTPASE GTPBP3"/>
    <property type="match status" value="1"/>
</dbReference>
<keyword evidence="7 10" id="KW-0460">Magnesium</keyword>
<comment type="function">
    <text evidence="10">Exhibits a very high intrinsic GTPase hydrolysis rate. Involved in the addition of a carboxymethylaminomethyl (cmnm) group at the wobble position (U34) of certain tRNAs, forming tRNA-cmnm(5)s(2)U34.</text>
</comment>
<dbReference type="GO" id="GO:0002098">
    <property type="term" value="P:tRNA wobble uridine modification"/>
    <property type="evidence" value="ECO:0007669"/>
    <property type="project" value="TreeGrafter"/>
</dbReference>
<feature type="binding site" evidence="10">
    <location>
        <position position="255"/>
    </location>
    <ligand>
        <name>Mg(2+)</name>
        <dbReference type="ChEBI" id="CHEBI:18420"/>
    </ligand>
</feature>
<dbReference type="PRINTS" id="PR00326">
    <property type="entry name" value="GTP1OBG"/>
</dbReference>
<feature type="binding site" evidence="10">
    <location>
        <begin position="274"/>
        <end position="277"/>
    </location>
    <ligand>
        <name>GTP</name>
        <dbReference type="ChEBI" id="CHEBI:37565"/>
    </ligand>
</feature>
<keyword evidence="3 10" id="KW-0819">tRNA processing</keyword>
<feature type="binding site" evidence="10">
    <location>
        <position position="124"/>
    </location>
    <ligand>
        <name>(6S)-5-formyl-5,6,7,8-tetrahydrofolate</name>
        <dbReference type="ChEBI" id="CHEBI:57457"/>
    </ligand>
</feature>
<dbReference type="InterPro" id="IPR027417">
    <property type="entry name" value="P-loop_NTPase"/>
</dbReference>
<keyword evidence="4 10" id="KW-0479">Metal-binding</keyword>
<accession>A0A370GTC5</accession>
<comment type="subcellular location">
    <subcellularLocation>
        <location evidence="10">Cytoplasm</location>
    </subcellularLocation>
</comment>
<feature type="binding site" evidence="10">
    <location>
        <position position="254"/>
    </location>
    <ligand>
        <name>K(+)</name>
        <dbReference type="ChEBI" id="CHEBI:29103"/>
    </ligand>
</feature>
<evidence type="ECO:0000313" key="13">
    <source>
        <dbReference type="EMBL" id="RDI46580.1"/>
    </source>
</evidence>
<dbReference type="GO" id="GO:0030488">
    <property type="term" value="P:tRNA methylation"/>
    <property type="evidence" value="ECO:0007669"/>
    <property type="project" value="TreeGrafter"/>
</dbReference>
<evidence type="ECO:0000256" key="3">
    <source>
        <dbReference type="ARBA" id="ARBA00022694"/>
    </source>
</evidence>
<feature type="binding site" evidence="10">
    <location>
        <position position="85"/>
    </location>
    <ligand>
        <name>(6S)-5-formyl-5,6,7,8-tetrahydrofolate</name>
        <dbReference type="ChEBI" id="CHEBI:57457"/>
    </ligand>
</feature>
<feature type="binding site" evidence="10">
    <location>
        <position position="28"/>
    </location>
    <ligand>
        <name>(6S)-5-formyl-5,6,7,8-tetrahydrofolate</name>
        <dbReference type="ChEBI" id="CHEBI:57457"/>
    </ligand>
</feature>
<evidence type="ECO:0000256" key="6">
    <source>
        <dbReference type="ARBA" id="ARBA00022801"/>
    </source>
</evidence>
<feature type="binding site" evidence="10">
    <location>
        <position position="251"/>
    </location>
    <ligand>
        <name>K(+)</name>
        <dbReference type="ChEBI" id="CHEBI:29103"/>
    </ligand>
</feature>
<dbReference type="GO" id="GO:0046872">
    <property type="term" value="F:metal ion binding"/>
    <property type="evidence" value="ECO:0007669"/>
    <property type="project" value="UniProtKB-KW"/>
</dbReference>
<dbReference type="HAMAP" id="MF_00379">
    <property type="entry name" value="GTPase_MnmE"/>
    <property type="match status" value="1"/>
</dbReference>
<gene>
    <name evidence="10" type="primary">mnmE</name>
    <name evidence="10" type="synonym">trmE</name>
    <name evidence="13" type="ORF">C8D86_105104</name>
</gene>
<dbReference type="InterPro" id="IPR018948">
    <property type="entry name" value="GTP-bd_TrmE_N"/>
</dbReference>
<proteinExistence type="inferred from homology"/>
<dbReference type="EC" id="3.6.-.-" evidence="10"/>
<dbReference type="Gene3D" id="3.30.1360.120">
    <property type="entry name" value="Probable tRNA modification gtpase trme, domain 1"/>
    <property type="match status" value="1"/>
</dbReference>
<dbReference type="InterPro" id="IPR004520">
    <property type="entry name" value="GTPase_MnmE"/>
</dbReference>
<dbReference type="Gene3D" id="3.40.50.300">
    <property type="entry name" value="P-loop containing nucleotide triphosphate hydrolases"/>
    <property type="match status" value="1"/>
</dbReference>
<dbReference type="InterPro" id="IPR031168">
    <property type="entry name" value="G_TrmE"/>
</dbReference>
<dbReference type="NCBIfam" id="TIGR00231">
    <property type="entry name" value="small_GTP"/>
    <property type="match status" value="1"/>
</dbReference>
<dbReference type="Pfam" id="PF01926">
    <property type="entry name" value="MMR_HSR1"/>
    <property type="match status" value="1"/>
</dbReference>
<dbReference type="CDD" id="cd04164">
    <property type="entry name" value="trmE"/>
    <property type="match status" value="1"/>
</dbReference>
<comment type="caution">
    <text evidence="10">Lacks conserved residue(s) required for the propagation of feature annotation.</text>
</comment>
<dbReference type="Pfam" id="PF10396">
    <property type="entry name" value="TrmE_N"/>
    <property type="match status" value="1"/>
</dbReference>
<dbReference type="PROSITE" id="PS51709">
    <property type="entry name" value="G_TRME"/>
    <property type="match status" value="1"/>
</dbReference>
<dbReference type="GO" id="GO:0005525">
    <property type="term" value="F:GTP binding"/>
    <property type="evidence" value="ECO:0007669"/>
    <property type="project" value="UniProtKB-UniRule"/>
</dbReference>
<keyword evidence="9 10" id="KW-0342">GTP-binding</keyword>
<evidence type="ECO:0000256" key="4">
    <source>
        <dbReference type="ARBA" id="ARBA00022723"/>
    </source>
</evidence>
<keyword evidence="2 10" id="KW-0963">Cytoplasm</keyword>
<dbReference type="EMBL" id="QQAX01000005">
    <property type="protein sequence ID" value="RDI46580.1"/>
    <property type="molecule type" value="Genomic_DNA"/>
</dbReference>
<feature type="binding site" evidence="10">
    <location>
        <begin position="249"/>
        <end position="255"/>
    </location>
    <ligand>
        <name>GTP</name>
        <dbReference type="ChEBI" id="CHEBI:37565"/>
    </ligand>
</feature>
<comment type="similarity">
    <text evidence="1 10 11">Belongs to the TRAFAC class TrmE-Era-EngA-EngB-Septin-like GTPase superfamily. TrmE GTPase family.</text>
</comment>
<dbReference type="InterPro" id="IPR025867">
    <property type="entry name" value="MnmE_helical"/>
</dbReference>
<keyword evidence="6 10" id="KW-0378">Hydrolase</keyword>
<dbReference type="FunFam" id="3.40.50.300:FF:001376">
    <property type="entry name" value="tRNA modification GTPase MnmE"/>
    <property type="match status" value="1"/>
</dbReference>
<comment type="caution">
    <text evidence="13">The sequence shown here is derived from an EMBL/GenBank/DDBJ whole genome shotgun (WGS) entry which is preliminary data.</text>
</comment>
<reference evidence="13 14" key="1">
    <citation type="submission" date="2018-07" db="EMBL/GenBank/DDBJ databases">
        <title>Genomic Encyclopedia of Type Strains, Phase IV (KMG-IV): sequencing the most valuable type-strain genomes for metagenomic binning, comparative biology and taxonomic classification.</title>
        <authorList>
            <person name="Goeker M."/>
        </authorList>
    </citation>
    <scope>NUCLEOTIDE SEQUENCE [LARGE SCALE GENOMIC DNA]</scope>
    <source>
        <strain evidence="13 14">DSM 16500</strain>
    </source>
</reference>
<evidence type="ECO:0000256" key="8">
    <source>
        <dbReference type="ARBA" id="ARBA00022958"/>
    </source>
</evidence>
<feature type="binding site" evidence="10">
    <location>
        <begin position="230"/>
        <end position="235"/>
    </location>
    <ligand>
        <name>GTP</name>
        <dbReference type="ChEBI" id="CHEBI:37565"/>
    </ligand>
</feature>
<evidence type="ECO:0000256" key="9">
    <source>
        <dbReference type="ARBA" id="ARBA00023134"/>
    </source>
</evidence>
<evidence type="ECO:0000313" key="14">
    <source>
        <dbReference type="Proteomes" id="UP000254720"/>
    </source>
</evidence>
<evidence type="ECO:0000256" key="7">
    <source>
        <dbReference type="ARBA" id="ARBA00022842"/>
    </source>
</evidence>
<evidence type="ECO:0000256" key="11">
    <source>
        <dbReference type="RuleBase" id="RU003313"/>
    </source>
</evidence>
<evidence type="ECO:0000256" key="1">
    <source>
        <dbReference type="ARBA" id="ARBA00011043"/>
    </source>
</evidence>
<dbReference type="NCBIfam" id="NF003661">
    <property type="entry name" value="PRK05291.1-3"/>
    <property type="match status" value="1"/>
</dbReference>
<name>A0A370GTC5_9COXI</name>
<keyword evidence="8 10" id="KW-0630">Potassium</keyword>
<feature type="binding site" evidence="10">
    <location>
        <position position="451"/>
    </location>
    <ligand>
        <name>(6S)-5-formyl-5,6,7,8-tetrahydrofolate</name>
        <dbReference type="ChEBI" id="CHEBI:57457"/>
    </ligand>
</feature>
<dbReference type="InterPro" id="IPR005225">
    <property type="entry name" value="Small_GTP-bd"/>
</dbReference>
<feature type="domain" description="TrmE-type G" evidence="12">
    <location>
        <begin position="220"/>
        <end position="374"/>
    </location>
</feature>
<dbReference type="AlphaFoldDB" id="A0A370GTC5"/>
<dbReference type="GO" id="GO:0005829">
    <property type="term" value="C:cytosol"/>
    <property type="evidence" value="ECO:0007669"/>
    <property type="project" value="TreeGrafter"/>
</dbReference>
<dbReference type="CDD" id="cd14858">
    <property type="entry name" value="TrmE_N"/>
    <property type="match status" value="1"/>
</dbReference>
<dbReference type="InterPro" id="IPR006073">
    <property type="entry name" value="GTP-bd"/>
</dbReference>
<dbReference type="GO" id="GO:0003924">
    <property type="term" value="F:GTPase activity"/>
    <property type="evidence" value="ECO:0007669"/>
    <property type="project" value="UniProtKB-UniRule"/>
</dbReference>
<dbReference type="InterPro" id="IPR027368">
    <property type="entry name" value="MnmE_dom2"/>
</dbReference>
<feature type="binding site" evidence="10">
    <location>
        <position position="230"/>
    </location>
    <ligand>
        <name>K(+)</name>
        <dbReference type="ChEBI" id="CHEBI:29103"/>
    </ligand>
</feature>
<dbReference type="Proteomes" id="UP000254720">
    <property type="component" value="Unassembled WGS sequence"/>
</dbReference>
<dbReference type="Pfam" id="PF12631">
    <property type="entry name" value="MnmE_helical"/>
    <property type="match status" value="1"/>
</dbReference>
<dbReference type="PANTHER" id="PTHR42714:SF2">
    <property type="entry name" value="TRNA MODIFICATION GTPASE GTPBP3, MITOCHONDRIAL"/>
    <property type="match status" value="1"/>
</dbReference>
<dbReference type="NCBIfam" id="TIGR00450">
    <property type="entry name" value="mnmE_trmE_thdF"/>
    <property type="match status" value="1"/>
</dbReference>
<sequence>MTHSLPIITDTIVAQATPPGRGGIAIVRVSGPLVKKMMLDLWGEVLAPRQAVYLPFKEVSGEVIDEGIALYFPNPHSFTGEDVLELQGHGGPVVVDLLLQRLINLGARLARPGEFSERAFLNGKIDLAQAEAIADLIDASSRQAARLAVRSLQGAFSNEIQAINEKVIRVRMFIEAAIDFSEEEIDFLSMEKISTELENILDELTAIQQKAKHGSLLREGITAVIAGEPNVGKSSLLNRLSGKELAIVTDIPGTTRDVLRDYILIDGMPIHIIDTAGLRDSEDRVEQEGIKRAYHEIEKADLVLYVLDASKSASIEGLPDIIASRPVIFIHNKIDLIQSQPSIKNENENATIALSAKTGDGIALLKKHIKSLVGFTDTTEGIFLARRRHLDVLARAFALVQASITQMKVFRSCELAAEDLRLAQLALSEITGEFTPDDLLGRIFSNFCIGK</sequence>
<dbReference type="SUPFAM" id="SSF52540">
    <property type="entry name" value="P-loop containing nucleoside triphosphate hydrolases"/>
    <property type="match status" value="1"/>
</dbReference>
<dbReference type="FunFam" id="3.30.1360.120:FF:000001">
    <property type="entry name" value="tRNA modification GTPase MnmE"/>
    <property type="match status" value="1"/>
</dbReference>
<evidence type="ECO:0000256" key="2">
    <source>
        <dbReference type="ARBA" id="ARBA00022490"/>
    </source>
</evidence>
<keyword evidence="5 10" id="KW-0547">Nucleotide-binding</keyword>
<keyword evidence="14" id="KW-1185">Reference proteome</keyword>
<dbReference type="Gene3D" id="1.20.120.430">
    <property type="entry name" value="tRNA modification GTPase MnmE domain 2"/>
    <property type="match status" value="1"/>
</dbReference>
<feature type="binding site" evidence="10">
    <location>
        <position position="249"/>
    </location>
    <ligand>
        <name>K(+)</name>
        <dbReference type="ChEBI" id="CHEBI:29103"/>
    </ligand>
</feature>